<dbReference type="Proteomes" id="UP000006062">
    <property type="component" value="Chromosome"/>
</dbReference>
<proteinExistence type="predicted"/>
<organism evidence="3 4">
    <name type="scientific">Thiocystis violascens (strain ATCC 17096 / DSM 198 / 6111)</name>
    <name type="common">Chromatium violascens</name>
    <dbReference type="NCBI Taxonomy" id="765911"/>
    <lineage>
        <taxon>Bacteria</taxon>
        <taxon>Pseudomonadati</taxon>
        <taxon>Pseudomonadota</taxon>
        <taxon>Gammaproteobacteria</taxon>
        <taxon>Chromatiales</taxon>
        <taxon>Chromatiaceae</taxon>
        <taxon>Thiocystis</taxon>
    </lineage>
</organism>
<dbReference type="EMBL" id="CP003154">
    <property type="protein sequence ID" value="AFL75279.1"/>
    <property type="molecule type" value="Genomic_DNA"/>
</dbReference>
<evidence type="ECO:0000313" key="3">
    <source>
        <dbReference type="EMBL" id="AFL75279.1"/>
    </source>
</evidence>
<feature type="chain" id="PRO_5003683408" evidence="2">
    <location>
        <begin position="27"/>
        <end position="125"/>
    </location>
</feature>
<protein>
    <submittedName>
        <fullName evidence="3">Uncharacterized protein</fullName>
    </submittedName>
</protein>
<reference evidence="3 4" key="1">
    <citation type="submission" date="2012-06" db="EMBL/GenBank/DDBJ databases">
        <title>Complete sequence of Thiocystis violascens DSM 198.</title>
        <authorList>
            <consortium name="US DOE Joint Genome Institute"/>
            <person name="Lucas S."/>
            <person name="Han J."/>
            <person name="Lapidus A."/>
            <person name="Cheng J.-F."/>
            <person name="Goodwin L."/>
            <person name="Pitluck S."/>
            <person name="Peters L."/>
            <person name="Ovchinnikova G."/>
            <person name="Teshima H."/>
            <person name="Detter J.C."/>
            <person name="Han C."/>
            <person name="Tapia R."/>
            <person name="Land M."/>
            <person name="Hauser L."/>
            <person name="Kyrpides N."/>
            <person name="Ivanova N."/>
            <person name="Pagani I."/>
            <person name="Vogl K."/>
            <person name="Liu Z."/>
            <person name="Frigaard N.-U."/>
            <person name="Bryant D."/>
            <person name="Woyke T."/>
        </authorList>
    </citation>
    <scope>NUCLEOTIDE SEQUENCE [LARGE SCALE GENOMIC DNA]</scope>
    <source>
        <strain evidence="4">ATCC 17096 / DSM 198 / 6111</strain>
    </source>
</reference>
<evidence type="ECO:0000256" key="1">
    <source>
        <dbReference type="SAM" id="MobiDB-lite"/>
    </source>
</evidence>
<sequence length="125" mass="13317">MITTHDHSIASVAVIVLATWALPASAGCYSDWCAGQSSGSAAANRTLKYGGTYGQAGADALNYGRGYGTSAGSGGYYSPYANGSPPPGYAPPQPMSPQQRQEIERLQRQTDTLINQIYNDPRIWR</sequence>
<gene>
    <name evidence="3" type="ordered locus">Thivi_3409</name>
</gene>
<dbReference type="AlphaFoldDB" id="I3YE61"/>
<dbReference type="RefSeq" id="WP_014779683.1">
    <property type="nucleotide sequence ID" value="NC_018012.1"/>
</dbReference>
<name>I3YE61_THIV6</name>
<evidence type="ECO:0000256" key="2">
    <source>
        <dbReference type="SAM" id="SignalP"/>
    </source>
</evidence>
<feature type="signal peptide" evidence="2">
    <location>
        <begin position="1"/>
        <end position="26"/>
    </location>
</feature>
<keyword evidence="2" id="KW-0732">Signal</keyword>
<feature type="region of interest" description="Disordered" evidence="1">
    <location>
        <begin position="78"/>
        <end position="104"/>
    </location>
</feature>
<dbReference type="HOGENOM" id="CLU_1991663_0_0_6"/>
<dbReference type="KEGG" id="tvi:Thivi_3409"/>
<keyword evidence="4" id="KW-1185">Reference proteome</keyword>
<accession>I3YE61</accession>
<feature type="compositionally biased region" description="Pro residues" evidence="1">
    <location>
        <begin position="84"/>
        <end position="95"/>
    </location>
</feature>
<evidence type="ECO:0000313" key="4">
    <source>
        <dbReference type="Proteomes" id="UP000006062"/>
    </source>
</evidence>